<organism evidence="2 3">
    <name type="scientific">Gimesia aquarii</name>
    <dbReference type="NCBI Taxonomy" id="2527964"/>
    <lineage>
        <taxon>Bacteria</taxon>
        <taxon>Pseudomonadati</taxon>
        <taxon>Planctomycetota</taxon>
        <taxon>Planctomycetia</taxon>
        <taxon>Planctomycetales</taxon>
        <taxon>Planctomycetaceae</taxon>
        <taxon>Gimesia</taxon>
    </lineage>
</organism>
<evidence type="ECO:0008006" key="5">
    <source>
        <dbReference type="Google" id="ProtNLM"/>
    </source>
</evidence>
<evidence type="ECO:0000313" key="2">
    <source>
        <dbReference type="EMBL" id="QDU09184.1"/>
    </source>
</evidence>
<accession>A0A517WVA7</accession>
<dbReference type="AlphaFoldDB" id="A0A517WVA7"/>
<sequence length="127" mass="13906">MNEPTQTPQIVILCSDMLFLSKITGVAKHLDLSFCTVLSAKRASESIIEGTRQLLLVDLNQPDLNWQQLASIHDRYSNVVSIAFGPHVDTEGLEKAKAAGCTQVLPRSQFSAQLPQLLQTALSVETD</sequence>
<evidence type="ECO:0000313" key="1">
    <source>
        <dbReference type="EMBL" id="QDT97947.1"/>
    </source>
</evidence>
<dbReference type="EMBL" id="CP037920">
    <property type="protein sequence ID" value="QDT97947.1"/>
    <property type="molecule type" value="Genomic_DNA"/>
</dbReference>
<proteinExistence type="predicted"/>
<dbReference type="RefSeq" id="WP_144986230.1">
    <property type="nucleotide sequence ID" value="NZ_CP037422.1"/>
</dbReference>
<gene>
    <name evidence="1" type="ORF">V144x_34300</name>
    <name evidence="2" type="ORF">V202x_25560</name>
</gene>
<dbReference type="OrthoDB" id="291953at2"/>
<dbReference type="InterPro" id="IPR011006">
    <property type="entry name" value="CheY-like_superfamily"/>
</dbReference>
<reference evidence="3 4" key="1">
    <citation type="submission" date="2019-03" db="EMBL/GenBank/DDBJ databases">
        <title>Deep-cultivation of Planctomycetes and their phenomic and genomic characterization uncovers novel biology.</title>
        <authorList>
            <person name="Wiegand S."/>
            <person name="Jogler M."/>
            <person name="Boedeker C."/>
            <person name="Pinto D."/>
            <person name="Vollmers J."/>
            <person name="Rivas-Marin E."/>
            <person name="Kohn T."/>
            <person name="Peeters S.H."/>
            <person name="Heuer A."/>
            <person name="Rast P."/>
            <person name="Oberbeckmann S."/>
            <person name="Bunk B."/>
            <person name="Jeske O."/>
            <person name="Meyerdierks A."/>
            <person name="Storesund J.E."/>
            <person name="Kallscheuer N."/>
            <person name="Luecker S."/>
            <person name="Lage O.M."/>
            <person name="Pohl T."/>
            <person name="Merkel B.J."/>
            <person name="Hornburger P."/>
            <person name="Mueller R.-W."/>
            <person name="Bruemmer F."/>
            <person name="Labrenz M."/>
            <person name="Spormann A.M."/>
            <person name="Op den Camp H."/>
            <person name="Overmann J."/>
            <person name="Amann R."/>
            <person name="Jetten M.S.M."/>
            <person name="Mascher T."/>
            <person name="Medema M.H."/>
            <person name="Devos D.P."/>
            <person name="Kaster A.-K."/>
            <person name="Ovreas L."/>
            <person name="Rohde M."/>
            <person name="Galperin M.Y."/>
            <person name="Jogler C."/>
        </authorList>
    </citation>
    <scope>NUCLEOTIDE SEQUENCE [LARGE SCALE GENOMIC DNA]</scope>
    <source>
        <strain evidence="1 4">V144</strain>
        <strain evidence="2 3">V202</strain>
    </source>
</reference>
<dbReference type="EMBL" id="CP037422">
    <property type="protein sequence ID" value="QDU09184.1"/>
    <property type="molecule type" value="Genomic_DNA"/>
</dbReference>
<name>A0A517WVA7_9PLAN</name>
<dbReference type="SUPFAM" id="SSF52172">
    <property type="entry name" value="CheY-like"/>
    <property type="match status" value="1"/>
</dbReference>
<protein>
    <recommendedName>
        <fullName evidence="5">Response regulatory domain-containing protein</fullName>
    </recommendedName>
</protein>
<evidence type="ECO:0000313" key="4">
    <source>
        <dbReference type="Proteomes" id="UP000318704"/>
    </source>
</evidence>
<dbReference type="KEGG" id="gaw:V144x_34300"/>
<dbReference type="Proteomes" id="UP000318704">
    <property type="component" value="Chromosome"/>
</dbReference>
<accession>A0A517VY66</accession>
<dbReference type="Proteomes" id="UP000318384">
    <property type="component" value="Chromosome"/>
</dbReference>
<keyword evidence="3" id="KW-1185">Reference proteome</keyword>
<evidence type="ECO:0000313" key="3">
    <source>
        <dbReference type="Proteomes" id="UP000318384"/>
    </source>
</evidence>